<dbReference type="OrthoDB" id="8899531at2"/>
<gene>
    <name evidence="1" type="ORF">DFQ15_11167</name>
</gene>
<evidence type="ECO:0000313" key="1">
    <source>
        <dbReference type="EMBL" id="PYE77923.1"/>
    </source>
</evidence>
<dbReference type="InterPro" id="IPR021317">
    <property type="entry name" value="DUF2917"/>
</dbReference>
<dbReference type="EMBL" id="QJTC01000011">
    <property type="protein sequence ID" value="PYE77923.1"/>
    <property type="molecule type" value="Genomic_DNA"/>
</dbReference>
<keyword evidence="2" id="KW-1185">Reference proteome</keyword>
<proteinExistence type="predicted"/>
<evidence type="ECO:0000313" key="2">
    <source>
        <dbReference type="Proteomes" id="UP000247540"/>
    </source>
</evidence>
<dbReference type="AlphaFoldDB" id="A0A318SGH0"/>
<protein>
    <recommendedName>
        <fullName evidence="3">DUF2917 family protein</fullName>
    </recommendedName>
</protein>
<dbReference type="Pfam" id="PF11142">
    <property type="entry name" value="DUF2917"/>
    <property type="match status" value="1"/>
</dbReference>
<sequence>MHHPTLLGKQQCQTVEAGRAVAIRAACAGVLRIRSGGAWITLDGGGRSCGGPRPRGGDWFLMPGESFPLPRGGRIVLEPRSAGEAVGFEWSPGRGAAGDVARQAAQVARQWRRVCLAGWRFGRALAALAAGLLCRRPGPAQARECRPSHPS</sequence>
<name>A0A318SGH0_9BURK</name>
<accession>A0A318SGH0</accession>
<dbReference type="Proteomes" id="UP000247540">
    <property type="component" value="Unassembled WGS sequence"/>
</dbReference>
<dbReference type="RefSeq" id="WP_110465653.1">
    <property type="nucleotide sequence ID" value="NZ_JAMOFZ010000011.1"/>
</dbReference>
<comment type="caution">
    <text evidence="1">The sequence shown here is derived from an EMBL/GenBank/DDBJ whole genome shotgun (WGS) entry which is preliminary data.</text>
</comment>
<evidence type="ECO:0008006" key="3">
    <source>
        <dbReference type="Google" id="ProtNLM"/>
    </source>
</evidence>
<reference evidence="1 2" key="1">
    <citation type="submission" date="2018-06" db="EMBL/GenBank/DDBJ databases">
        <title>Genomic Encyclopedia of Type Strains, Phase III (KMG-III): the genomes of soil and plant-associated and newly described type strains.</title>
        <authorList>
            <person name="Whitman W."/>
        </authorList>
    </citation>
    <scope>NUCLEOTIDE SEQUENCE [LARGE SCALE GENOMIC DNA]</scope>
    <source>
        <strain evidence="1 2">CECT 7646</strain>
    </source>
</reference>
<organism evidence="1 2">
    <name type="scientific">Xylophilus ampelinus</name>
    <dbReference type="NCBI Taxonomy" id="54067"/>
    <lineage>
        <taxon>Bacteria</taxon>
        <taxon>Pseudomonadati</taxon>
        <taxon>Pseudomonadota</taxon>
        <taxon>Betaproteobacteria</taxon>
        <taxon>Burkholderiales</taxon>
        <taxon>Xylophilus</taxon>
    </lineage>
</organism>